<dbReference type="AlphaFoldDB" id="A0AAW1UZP5"/>
<name>A0AAW1UZP5_9CUCU</name>
<evidence type="ECO:0000313" key="2">
    <source>
        <dbReference type="Proteomes" id="UP001431783"/>
    </source>
</evidence>
<gene>
    <name evidence="1" type="ORF">WA026_010936</name>
</gene>
<evidence type="ECO:0000313" key="1">
    <source>
        <dbReference type="EMBL" id="KAK9885440.1"/>
    </source>
</evidence>
<dbReference type="Proteomes" id="UP001431783">
    <property type="component" value="Unassembled WGS sequence"/>
</dbReference>
<proteinExistence type="predicted"/>
<accession>A0AAW1UZP5</accession>
<reference evidence="1 2" key="1">
    <citation type="submission" date="2023-03" db="EMBL/GenBank/DDBJ databases">
        <title>Genome insight into feeding habits of ladybird beetles.</title>
        <authorList>
            <person name="Li H.-S."/>
            <person name="Huang Y.-H."/>
            <person name="Pang H."/>
        </authorList>
    </citation>
    <scope>NUCLEOTIDE SEQUENCE [LARGE SCALE GENOMIC DNA]</scope>
    <source>
        <strain evidence="1">SYSU_2023b</strain>
        <tissue evidence="1">Whole body</tissue>
    </source>
</reference>
<protein>
    <submittedName>
        <fullName evidence="1">Uncharacterized protein</fullName>
    </submittedName>
</protein>
<comment type="caution">
    <text evidence="1">The sequence shown here is derived from an EMBL/GenBank/DDBJ whole genome shotgun (WGS) entry which is preliminary data.</text>
</comment>
<sequence>MLCICVFGAYMAIEKAIESVAVTQSNWICIEWTGPYRKAGRGGRNFKESGLSYSSTTRGINLDANAICLGLTCTPCSTPVPPLFLKLRSTSLNNAANFKVLSLSNRSKMRSWFQLCLPE</sequence>
<dbReference type="EMBL" id="JARQZJ010000095">
    <property type="protein sequence ID" value="KAK9885440.1"/>
    <property type="molecule type" value="Genomic_DNA"/>
</dbReference>
<keyword evidence="2" id="KW-1185">Reference proteome</keyword>
<organism evidence="1 2">
    <name type="scientific">Henosepilachna vigintioctopunctata</name>
    <dbReference type="NCBI Taxonomy" id="420089"/>
    <lineage>
        <taxon>Eukaryota</taxon>
        <taxon>Metazoa</taxon>
        <taxon>Ecdysozoa</taxon>
        <taxon>Arthropoda</taxon>
        <taxon>Hexapoda</taxon>
        <taxon>Insecta</taxon>
        <taxon>Pterygota</taxon>
        <taxon>Neoptera</taxon>
        <taxon>Endopterygota</taxon>
        <taxon>Coleoptera</taxon>
        <taxon>Polyphaga</taxon>
        <taxon>Cucujiformia</taxon>
        <taxon>Coccinelloidea</taxon>
        <taxon>Coccinellidae</taxon>
        <taxon>Epilachninae</taxon>
        <taxon>Epilachnini</taxon>
        <taxon>Henosepilachna</taxon>
    </lineage>
</organism>